<evidence type="ECO:0000313" key="8">
    <source>
        <dbReference type="Proteomes" id="UP001604002"/>
    </source>
</evidence>
<evidence type="ECO:0000256" key="2">
    <source>
        <dbReference type="ARBA" id="ARBA00023316"/>
    </source>
</evidence>
<evidence type="ECO:0000259" key="6">
    <source>
        <dbReference type="Pfam" id="PF03330"/>
    </source>
</evidence>
<dbReference type="Pfam" id="PF03330">
    <property type="entry name" value="DPBB_1"/>
    <property type="match status" value="1"/>
</dbReference>
<protein>
    <recommendedName>
        <fullName evidence="3">Endolytic peptidoglycan transglycosylase RlpA</fullName>
        <ecNumber evidence="3">4.2.2.-</ecNumber>
    </recommendedName>
</protein>
<dbReference type="CDD" id="cd22268">
    <property type="entry name" value="DPBB_RlpA-like"/>
    <property type="match status" value="1"/>
</dbReference>
<dbReference type="HAMAP" id="MF_02071">
    <property type="entry name" value="RlpA"/>
    <property type="match status" value="1"/>
</dbReference>
<sequence>MKRGPSLHFLPRIPAALHPSCPPPAGVATAARAGSGAGAKLAAALAGCLAIAGCGSVETLGSKIDPLYGVSASPRVVAEGDPVPRGGGGYKVGKPYTVAGRTYVPAENPNYTAEGLASWYGKDFHGRKTANGEIFDMGSISAAHKTLPMPSYVRVTNLANKRSIIVRVNNRGPYVGDRLIDVSYRAADMLGFAKFGVARVRVDYMGRAPIDEDDDVKLASTLRTDGTFADLKGTSPVMVASARPFVPEVPSVRTVPASTPPSAEAPIPPSRPYDLGTSGSPASNAGSVAVASASGWSSGPAPVSGLGFAGVPAESAR</sequence>
<dbReference type="EC" id="4.2.2.-" evidence="3"/>
<comment type="similarity">
    <text evidence="3 4">Belongs to the RlpA family.</text>
</comment>
<comment type="caution">
    <text evidence="7">The sequence shown here is derived from an EMBL/GenBank/DDBJ whole genome shotgun (WGS) entry which is preliminary data.</text>
</comment>
<dbReference type="SUPFAM" id="SSF50685">
    <property type="entry name" value="Barwin-like endoglucanases"/>
    <property type="match status" value="1"/>
</dbReference>
<accession>A0ABW6ZPD1</accession>
<reference evidence="7 8" key="1">
    <citation type="submission" date="2024-02" db="EMBL/GenBank/DDBJ databases">
        <title>Expansion and revision of Xanthobacter and proposal of Roseixanthobacter gen. nov.</title>
        <authorList>
            <person name="Soltysiak M.P.M."/>
            <person name="Jalihal A."/>
            <person name="Ory A."/>
            <person name="Chrisophersen C."/>
            <person name="Lee A.D."/>
            <person name="Boulton J."/>
            <person name="Springer M."/>
        </authorList>
    </citation>
    <scope>NUCLEOTIDE SEQUENCE [LARGE SCALE GENOMIC DNA]</scope>
    <source>
        <strain evidence="7 8">23A</strain>
    </source>
</reference>
<evidence type="ECO:0000256" key="4">
    <source>
        <dbReference type="RuleBase" id="RU003495"/>
    </source>
</evidence>
<dbReference type="PANTHER" id="PTHR34183:SF1">
    <property type="entry name" value="ENDOLYTIC PEPTIDOGLYCAN TRANSGLYCOSYLASE RLPA"/>
    <property type="match status" value="1"/>
</dbReference>
<feature type="region of interest" description="Disordered" evidence="5">
    <location>
        <begin position="251"/>
        <end position="317"/>
    </location>
</feature>
<feature type="domain" description="RlpA-like protein double-psi beta-barrel" evidence="6">
    <location>
        <begin position="112"/>
        <end position="202"/>
    </location>
</feature>
<organism evidence="7 8">
    <name type="scientific">Xanthobacter oligotrophicus</name>
    <dbReference type="NCBI Taxonomy" id="2607286"/>
    <lineage>
        <taxon>Bacteria</taxon>
        <taxon>Pseudomonadati</taxon>
        <taxon>Pseudomonadota</taxon>
        <taxon>Alphaproteobacteria</taxon>
        <taxon>Hyphomicrobiales</taxon>
        <taxon>Xanthobacteraceae</taxon>
        <taxon>Xanthobacter</taxon>
    </lineage>
</organism>
<dbReference type="InterPro" id="IPR036908">
    <property type="entry name" value="RlpA-like_sf"/>
</dbReference>
<proteinExistence type="inferred from homology"/>
<dbReference type="InterPro" id="IPR009009">
    <property type="entry name" value="RlpA-like_DPBB"/>
</dbReference>
<evidence type="ECO:0000313" key="7">
    <source>
        <dbReference type="EMBL" id="MFG1370579.1"/>
    </source>
</evidence>
<evidence type="ECO:0000256" key="3">
    <source>
        <dbReference type="HAMAP-Rule" id="MF_02071"/>
    </source>
</evidence>
<dbReference type="InterPro" id="IPR012997">
    <property type="entry name" value="RplA"/>
</dbReference>
<keyword evidence="2 3" id="KW-0961">Cell wall biogenesis/degradation</keyword>
<name>A0ABW6ZPD1_9HYPH</name>
<dbReference type="InterPro" id="IPR034718">
    <property type="entry name" value="RlpA"/>
</dbReference>
<evidence type="ECO:0000256" key="1">
    <source>
        <dbReference type="ARBA" id="ARBA00023239"/>
    </source>
</evidence>
<dbReference type="NCBIfam" id="TIGR00413">
    <property type="entry name" value="rlpA"/>
    <property type="match status" value="1"/>
</dbReference>
<dbReference type="PANTHER" id="PTHR34183">
    <property type="entry name" value="ENDOLYTIC PEPTIDOGLYCAN TRANSGLYCOSYLASE RLPA"/>
    <property type="match status" value="1"/>
</dbReference>
<gene>
    <name evidence="3" type="primary">rlpA</name>
    <name evidence="7" type="ORF">V5F32_00215</name>
</gene>
<keyword evidence="1 3" id="KW-0456">Lyase</keyword>
<dbReference type="Gene3D" id="2.40.40.10">
    <property type="entry name" value="RlpA-like domain"/>
    <property type="match status" value="1"/>
</dbReference>
<comment type="function">
    <text evidence="3">Lytic transglycosylase with a strong preference for naked glycan strands that lack stem peptides.</text>
</comment>
<keyword evidence="8" id="KW-1185">Reference proteome</keyword>
<feature type="compositionally biased region" description="Low complexity" evidence="5">
    <location>
        <begin position="278"/>
        <end position="305"/>
    </location>
</feature>
<evidence type="ECO:0000256" key="5">
    <source>
        <dbReference type="SAM" id="MobiDB-lite"/>
    </source>
</evidence>
<dbReference type="EMBL" id="JBAFVH010000001">
    <property type="protein sequence ID" value="MFG1370579.1"/>
    <property type="molecule type" value="Genomic_DNA"/>
</dbReference>
<dbReference type="Proteomes" id="UP001604002">
    <property type="component" value="Unassembled WGS sequence"/>
</dbReference>